<dbReference type="AlphaFoldDB" id="A0A1T5K3A1"/>
<dbReference type="Pfam" id="PF24963">
    <property type="entry name" value="DUF7768"/>
    <property type="match status" value="1"/>
</dbReference>
<dbReference type="Gene3D" id="3.40.50.10400">
    <property type="entry name" value="Hypothetical protein PA1492"/>
    <property type="match status" value="1"/>
</dbReference>
<name>A0A1T5K3A1_9FIRM</name>
<dbReference type="Proteomes" id="UP000190285">
    <property type="component" value="Unassembled WGS sequence"/>
</dbReference>
<dbReference type="RefSeq" id="WP_079490656.1">
    <property type="nucleotide sequence ID" value="NZ_FUZT01000003.1"/>
</dbReference>
<sequence>MNKYNSEGYLDLTPYYALSKIRSEGFRPLVYICSPYRGEVEENVKNARAFSRFAVDKNAIPFAPHLLFPQFMDDDNDKERDLAMFMNSIFLRKCQEIWVLDGYISEGMQEEIKLAEKYRKTIRYFTLEEVLD</sequence>
<evidence type="ECO:0000259" key="1">
    <source>
        <dbReference type="Pfam" id="PF24963"/>
    </source>
</evidence>
<organism evidence="2 3">
    <name type="scientific">Maledivibacter halophilus</name>
    <dbReference type="NCBI Taxonomy" id="36842"/>
    <lineage>
        <taxon>Bacteria</taxon>
        <taxon>Bacillati</taxon>
        <taxon>Bacillota</taxon>
        <taxon>Clostridia</taxon>
        <taxon>Peptostreptococcales</taxon>
        <taxon>Caminicellaceae</taxon>
        <taxon>Maledivibacter</taxon>
    </lineage>
</organism>
<dbReference type="EMBL" id="FUZT01000003">
    <property type="protein sequence ID" value="SKC57995.1"/>
    <property type="molecule type" value="Genomic_DNA"/>
</dbReference>
<evidence type="ECO:0000313" key="2">
    <source>
        <dbReference type="EMBL" id="SKC57995.1"/>
    </source>
</evidence>
<feature type="domain" description="DUF7768" evidence="1">
    <location>
        <begin position="28"/>
        <end position="125"/>
    </location>
</feature>
<evidence type="ECO:0000313" key="3">
    <source>
        <dbReference type="Proteomes" id="UP000190285"/>
    </source>
</evidence>
<proteinExistence type="predicted"/>
<dbReference type="InterPro" id="IPR056670">
    <property type="entry name" value="DUF7768"/>
</dbReference>
<reference evidence="2 3" key="1">
    <citation type="submission" date="2017-02" db="EMBL/GenBank/DDBJ databases">
        <authorList>
            <person name="Peterson S.W."/>
        </authorList>
    </citation>
    <scope>NUCLEOTIDE SEQUENCE [LARGE SCALE GENOMIC DNA]</scope>
    <source>
        <strain evidence="2 3">M1</strain>
    </source>
</reference>
<dbReference type="STRING" id="36842.SAMN02194393_01574"/>
<dbReference type="OrthoDB" id="9807423at2"/>
<protein>
    <recommendedName>
        <fullName evidence="1">DUF7768 domain-containing protein</fullName>
    </recommendedName>
</protein>
<keyword evidence="3" id="KW-1185">Reference proteome</keyword>
<accession>A0A1T5K3A1</accession>
<gene>
    <name evidence="2" type="ORF">SAMN02194393_01574</name>
</gene>